<proteinExistence type="inferred from homology"/>
<evidence type="ECO:0000259" key="7">
    <source>
        <dbReference type="Pfam" id="PF01103"/>
    </source>
</evidence>
<dbReference type="GeneID" id="63675847"/>
<comment type="subcellular location">
    <subcellularLocation>
        <location evidence="1">Mitochondrion outer membrane</location>
        <topology evidence="1">Multi-pass membrane protein</topology>
    </subcellularLocation>
</comment>
<dbReference type="HOGENOM" id="CLU_014798_3_1_1"/>
<name>A0A0C2J4R2_9PEZI</name>
<dbReference type="Pfam" id="PF01103">
    <property type="entry name" value="Omp85"/>
    <property type="match status" value="1"/>
</dbReference>
<keyword evidence="4" id="KW-0812">Transmembrane</keyword>
<dbReference type="VEuPathDB" id="FungiDB:SPBR_02623"/>
<dbReference type="AlphaFoldDB" id="A0A0C2J4R2"/>
<evidence type="ECO:0000256" key="2">
    <source>
        <dbReference type="ARBA" id="ARBA00010913"/>
    </source>
</evidence>
<organism evidence="8 9">
    <name type="scientific">Sporothrix brasiliensis 5110</name>
    <dbReference type="NCBI Taxonomy" id="1398154"/>
    <lineage>
        <taxon>Eukaryota</taxon>
        <taxon>Fungi</taxon>
        <taxon>Dikarya</taxon>
        <taxon>Ascomycota</taxon>
        <taxon>Pezizomycotina</taxon>
        <taxon>Sordariomycetes</taxon>
        <taxon>Sordariomycetidae</taxon>
        <taxon>Ophiostomatales</taxon>
        <taxon>Ophiostomataceae</taxon>
        <taxon>Sporothrix</taxon>
    </lineage>
</organism>
<dbReference type="RefSeq" id="XP_040620067.1">
    <property type="nucleotide sequence ID" value="XM_040760926.1"/>
</dbReference>
<gene>
    <name evidence="8" type="ORF">SPBR_02623</name>
</gene>
<dbReference type="GO" id="GO:0045040">
    <property type="term" value="P:protein insertion into mitochondrial outer membrane"/>
    <property type="evidence" value="ECO:0007669"/>
    <property type="project" value="TreeGrafter"/>
</dbReference>
<protein>
    <recommendedName>
        <fullName evidence="7">Bacterial surface antigen (D15) domain-containing protein</fullName>
    </recommendedName>
</protein>
<accession>A0A0C2J4R2</accession>
<feature type="region of interest" description="Disordered" evidence="6">
    <location>
        <begin position="261"/>
        <end position="285"/>
    </location>
</feature>
<evidence type="ECO:0000313" key="8">
    <source>
        <dbReference type="EMBL" id="KIH92057.1"/>
    </source>
</evidence>
<dbReference type="PANTHER" id="PTHR12815:SF18">
    <property type="entry name" value="SORTING AND ASSEMBLY MACHINERY COMPONENT 50 HOMOLOG"/>
    <property type="match status" value="1"/>
</dbReference>
<dbReference type="PANTHER" id="PTHR12815">
    <property type="entry name" value="SORTING AND ASSEMBLY MACHINERY SAMM50 PROTEIN FAMILY MEMBER"/>
    <property type="match status" value="1"/>
</dbReference>
<feature type="domain" description="Bacterial surface antigen (D15)" evidence="7">
    <location>
        <begin position="166"/>
        <end position="563"/>
    </location>
</feature>
<evidence type="ECO:0000256" key="4">
    <source>
        <dbReference type="ARBA" id="ARBA00022692"/>
    </source>
</evidence>
<evidence type="ECO:0000256" key="6">
    <source>
        <dbReference type="SAM" id="MobiDB-lite"/>
    </source>
</evidence>
<keyword evidence="3" id="KW-1134">Transmembrane beta strand</keyword>
<comment type="caution">
    <text evidence="8">The sequence shown here is derived from an EMBL/GenBank/DDBJ whole genome shotgun (WGS) entry which is preliminary data.</text>
</comment>
<evidence type="ECO:0000256" key="1">
    <source>
        <dbReference type="ARBA" id="ARBA00004374"/>
    </source>
</evidence>
<reference evidence="8 9" key="1">
    <citation type="journal article" date="2014" name="BMC Genomics">
        <title>Comparative genomics of the major fungal agents of human and animal Sporotrichosis: Sporothrix schenckii and Sporothrix brasiliensis.</title>
        <authorList>
            <person name="Teixeira M.M."/>
            <person name="de Almeida L.G."/>
            <person name="Kubitschek-Barreira P."/>
            <person name="Alves F.L."/>
            <person name="Kioshima E.S."/>
            <person name="Abadio A.K."/>
            <person name="Fernandes L."/>
            <person name="Derengowski L.S."/>
            <person name="Ferreira K.S."/>
            <person name="Souza R.C."/>
            <person name="Ruiz J.C."/>
            <person name="de Andrade N.C."/>
            <person name="Paes H.C."/>
            <person name="Nicola A.M."/>
            <person name="Albuquerque P."/>
            <person name="Gerber A.L."/>
            <person name="Martins V.P."/>
            <person name="Peconick L.D."/>
            <person name="Neto A.V."/>
            <person name="Chaucanez C.B."/>
            <person name="Silva P.A."/>
            <person name="Cunha O.L."/>
            <person name="de Oliveira F.F."/>
            <person name="dos Santos T.C."/>
            <person name="Barros A.L."/>
            <person name="Soares M.A."/>
            <person name="de Oliveira L.M."/>
            <person name="Marini M.M."/>
            <person name="Villalobos-Duno H."/>
            <person name="Cunha M.M."/>
            <person name="de Hoog S."/>
            <person name="da Silveira J.F."/>
            <person name="Henrissat B."/>
            <person name="Nino-Vega G.A."/>
            <person name="Cisalpino P.S."/>
            <person name="Mora-Montes H.M."/>
            <person name="Almeida S.R."/>
            <person name="Stajich J.E."/>
            <person name="Lopes-Bezerra L.M."/>
            <person name="Vasconcelos A.T."/>
            <person name="Felipe M.S."/>
        </authorList>
    </citation>
    <scope>NUCLEOTIDE SEQUENCE [LARGE SCALE GENOMIC DNA]</scope>
    <source>
        <strain evidence="8 9">5110</strain>
    </source>
</reference>
<feature type="region of interest" description="Disordered" evidence="6">
    <location>
        <begin position="471"/>
        <end position="503"/>
    </location>
</feature>
<keyword evidence="9" id="KW-1185">Reference proteome</keyword>
<evidence type="ECO:0000256" key="5">
    <source>
        <dbReference type="ARBA" id="ARBA00023136"/>
    </source>
</evidence>
<evidence type="ECO:0000313" key="9">
    <source>
        <dbReference type="Proteomes" id="UP000031575"/>
    </source>
</evidence>
<sequence length="564" mass="58845">MASSSSNETKLSKDAATLRLEAQTDAALRAREDESAQKHALAILAEHMLQPATLHTFEIHGARNTRKSFLDPIFQSLVDDSRNVGTTLGDVFADVQEAVGKLERFGIFKPDPTVHFADARQRDPAAAATDYDIAVRVSELPRFRLNTGTDLGNTEGSAYGNLLWRNIFGGAESLSLNASAGTRTRSAYSAVLSAPLEGNPDVRLSLEGLASATQKPWASHEEVLKGGTVRLGWRVPATGDLHSVAYGSSWRQLTGLGATASPTVRRDAGDSLKSSLSHTFTRDRRDNPLLPQSGYLVRTASELAGWGPLGGDVAFAKAEAEFSGAVPLVFPNVKAASSTSSASSSASSTLASTLAPSSPIATTSSGTDCGITVGAGFRAGLLYPLPFGYNLFGSGAAPSRINDRFLLGGPTDVRGFTQGGLGPHDGSDAVGGDVFAAGGVNVLVPITKAGRDSPLRLQLFANSGRLVALRTKKQPKSQAASASDDTEGAAPQQPAGQTSSQVAQSVSAALQDLTTGLPSTAVGVGLVYAHPVARFELNFSLPLVMRRGEDSRKGLQVGVGINFM</sequence>
<comment type="similarity">
    <text evidence="2">Belongs to the SAM50/omp85 family.</text>
</comment>
<evidence type="ECO:0000256" key="3">
    <source>
        <dbReference type="ARBA" id="ARBA00022452"/>
    </source>
</evidence>
<dbReference type="Gene3D" id="2.40.160.50">
    <property type="entry name" value="membrane protein fhac: a member of the omp85/tpsb transporter family"/>
    <property type="match status" value="1"/>
</dbReference>
<dbReference type="OrthoDB" id="1724197at2759"/>
<dbReference type="GO" id="GO:0005741">
    <property type="term" value="C:mitochondrial outer membrane"/>
    <property type="evidence" value="ECO:0007669"/>
    <property type="project" value="UniProtKB-SubCell"/>
</dbReference>
<dbReference type="EMBL" id="AWTV01000006">
    <property type="protein sequence ID" value="KIH92057.1"/>
    <property type="molecule type" value="Genomic_DNA"/>
</dbReference>
<dbReference type="InterPro" id="IPR000184">
    <property type="entry name" value="Bac_surfAg_D15"/>
</dbReference>
<keyword evidence="5" id="KW-0472">Membrane</keyword>
<dbReference type="Proteomes" id="UP000031575">
    <property type="component" value="Unassembled WGS sequence"/>
</dbReference>
<dbReference type="InterPro" id="IPR039910">
    <property type="entry name" value="D15-like"/>
</dbReference>